<keyword evidence="1" id="KW-0732">Signal</keyword>
<evidence type="ECO:0000313" key="2">
    <source>
        <dbReference type="EMBL" id="SUJ30524.1"/>
    </source>
</evidence>
<evidence type="ECO:0000313" key="3">
    <source>
        <dbReference type="Proteomes" id="UP000254893"/>
    </source>
</evidence>
<dbReference type="Proteomes" id="UP000254893">
    <property type="component" value="Unassembled WGS sequence"/>
</dbReference>
<organism evidence="2 3">
    <name type="scientific">Sphingobacterium spiritivorum</name>
    <name type="common">Flavobacterium spiritivorum</name>
    <dbReference type="NCBI Taxonomy" id="258"/>
    <lineage>
        <taxon>Bacteria</taxon>
        <taxon>Pseudomonadati</taxon>
        <taxon>Bacteroidota</taxon>
        <taxon>Sphingobacteriia</taxon>
        <taxon>Sphingobacteriales</taxon>
        <taxon>Sphingobacteriaceae</taxon>
        <taxon>Sphingobacterium</taxon>
    </lineage>
</organism>
<reference evidence="2 3" key="1">
    <citation type="submission" date="2018-06" db="EMBL/GenBank/DDBJ databases">
        <authorList>
            <consortium name="Pathogen Informatics"/>
            <person name="Doyle S."/>
        </authorList>
    </citation>
    <scope>NUCLEOTIDE SEQUENCE [LARGE SCALE GENOMIC DNA]</scope>
    <source>
        <strain evidence="2 3">NCTC11388</strain>
    </source>
</reference>
<dbReference type="AlphaFoldDB" id="A0A380CXI5"/>
<dbReference type="PANTHER" id="PTHR37841:SF1">
    <property type="entry name" value="DUF3298 DOMAIN-CONTAINING PROTEIN"/>
    <property type="match status" value="1"/>
</dbReference>
<dbReference type="RefSeq" id="WP_115171876.1">
    <property type="nucleotide sequence ID" value="NZ_UGYW01000002.1"/>
</dbReference>
<protein>
    <submittedName>
        <fullName evidence="2">KWG Leptospira</fullName>
    </submittedName>
</protein>
<accession>A0A380CXI5</accession>
<name>A0A380CXI5_SPHSI</name>
<dbReference type="EMBL" id="UGYW01000002">
    <property type="protein sequence ID" value="SUJ30524.1"/>
    <property type="molecule type" value="Genomic_DNA"/>
</dbReference>
<gene>
    <name evidence="2" type="ORF">NCTC11388_04773</name>
</gene>
<dbReference type="PANTHER" id="PTHR37841">
    <property type="entry name" value="GLR2918 PROTEIN"/>
    <property type="match status" value="1"/>
</dbReference>
<dbReference type="Pfam" id="PF14903">
    <property type="entry name" value="WG_beta_rep"/>
    <property type="match status" value="3"/>
</dbReference>
<feature type="chain" id="PRO_5016632622" evidence="1">
    <location>
        <begin position="22"/>
        <end position="289"/>
    </location>
</feature>
<proteinExistence type="predicted"/>
<sequence>MKSIRTLLILITVFMQVYVNAQTEPVLVPVNDRKQGYIGYYLEDGTEVVPPQFCTATYLIEDKYYIVSRAEHDYYPDGRRKEEHIPGTEKYGLLNSKGKVIIPLDNNYSFVTVNNGVITVGKNDTYGVVDEENRITVPLQYASLDPIDANLIVAERNNKAGIIDIHNNVKVAFEFDRIYPFEKGSDGSLLAIAEIAHKTAVIDPLGKYILQPSDISVSYLTPVSFVIKEGEHYGLMDYDQKVLIPAVYTDAYKTENELQFRKDDHYYYFSFGGKLTRKEKIEESYKSVN</sequence>
<dbReference type="InterPro" id="IPR032774">
    <property type="entry name" value="WG_beta_rep"/>
</dbReference>
<feature type="signal peptide" evidence="1">
    <location>
        <begin position="1"/>
        <end position="21"/>
    </location>
</feature>
<evidence type="ECO:0000256" key="1">
    <source>
        <dbReference type="SAM" id="SignalP"/>
    </source>
</evidence>